<dbReference type="Proteomes" id="UP000827914">
    <property type="component" value="Segment"/>
</dbReference>
<protein>
    <submittedName>
        <fullName evidence="3">Uncharacterized protein</fullName>
    </submittedName>
</protein>
<gene>
    <name evidence="3" type="ORF">PHB09_124</name>
</gene>
<evidence type="ECO:0000313" key="4">
    <source>
        <dbReference type="Proteomes" id="UP000827914"/>
    </source>
</evidence>
<keyword evidence="4" id="KW-1185">Reference proteome</keyword>
<sequence length="343" mass="39636">MLLIGSRALVANNPELEGVRRTVDWDFICTIDQFSAWHKANKPYLQFAVPTQGGKYYHARDKDGMNYEFELAWPGTSAEKLLDAYGLLEHKWVPDVGAVPALNDDLLLIKMSHRYKRNSPHFLKTMSDIKFLREKLGDKNVNHWLNVNLVNKELLEVREKESYTYAHPKLNVTSKDFFTGDGVQYVYDHDSIHLAVALTVDADYDKTPHDQHLPIMVNTPAYTYYIKDGSEVMTSREKFMSVPEKIRLYGVYEESCVLALERSQIPHGLGKEGGPTARQSFEIALMKVCTSITSGWFREYAWENYSKVLDLYNELGENDYIERFNKNQHLLKPYSGELYVEQN</sequence>
<evidence type="ECO:0000259" key="1">
    <source>
        <dbReference type="Pfam" id="PF23940"/>
    </source>
</evidence>
<dbReference type="Pfam" id="PF23940">
    <property type="entry name" value="DUF7275"/>
    <property type="match status" value="1"/>
</dbReference>
<evidence type="ECO:0000259" key="2">
    <source>
        <dbReference type="Pfam" id="PF23942"/>
    </source>
</evidence>
<dbReference type="InterPro" id="IPR055701">
    <property type="entry name" value="DUF7277"/>
</dbReference>
<feature type="domain" description="DUF7277" evidence="2">
    <location>
        <begin position="1"/>
        <end position="83"/>
    </location>
</feature>
<feature type="domain" description="DUF7275" evidence="1">
    <location>
        <begin position="106"/>
        <end position="322"/>
    </location>
</feature>
<organism evidence="3 4">
    <name type="scientific">Pseudomonas phage PHB09</name>
    <dbReference type="NCBI Taxonomy" id="2867265"/>
    <lineage>
        <taxon>Viruses</taxon>
        <taxon>Duplodnaviria</taxon>
        <taxon>Heunggongvirae</taxon>
        <taxon>Uroviricota</taxon>
        <taxon>Caudoviricetes</taxon>
        <taxon>Vandenendeviridae</taxon>
        <taxon>Gorskivirinae</taxon>
        <taxon>Dilongvirus</taxon>
        <taxon>Dilongvirus PHB09</taxon>
    </lineage>
</organism>
<dbReference type="InterPro" id="IPR055699">
    <property type="entry name" value="DUF7275"/>
</dbReference>
<reference evidence="3" key="1">
    <citation type="submission" date="2021-09" db="EMBL/GenBank/DDBJ databases">
        <authorList>
            <person name="Liu Y."/>
        </authorList>
    </citation>
    <scope>NUCLEOTIDE SEQUENCE</scope>
</reference>
<name>A0AAE8XF71_9CAUD</name>
<dbReference type="Pfam" id="PF23942">
    <property type="entry name" value="DUF7277"/>
    <property type="match status" value="1"/>
</dbReference>
<accession>A0AAE8XF71</accession>
<dbReference type="EMBL" id="OK040171">
    <property type="protein sequence ID" value="UAV84619.1"/>
    <property type="molecule type" value="Genomic_DNA"/>
</dbReference>
<proteinExistence type="predicted"/>
<evidence type="ECO:0000313" key="3">
    <source>
        <dbReference type="EMBL" id="UAV84619.1"/>
    </source>
</evidence>